<dbReference type="SUPFAM" id="SSF56601">
    <property type="entry name" value="beta-lactamase/transpeptidase-like"/>
    <property type="match status" value="1"/>
</dbReference>
<sequence>MRRRRIKLLSVSIILMILVLFSRLMQVQLFYSENFSKHHVNLLKESVKQRTQEVLIDDGRGHFLDNEGKPLSYDEKTVLVLFPFLKDIQWNREQLANILNISKEEIDSVLIHAKKPLIYEEITSVQAKEVSKMNIPGLYAIQKKYSPENTPASQLIGLIGENRDEFWKRYPDKKDMDSLKIGISGMQKNFDEFLVAENSSKLIFHVDGTGAPLFGIDVKYTGQSNPYYPLMVKTTINRKFQNEIDNLLDKYKIAKGGALLLDIETGNILASASRPLLNRDHPFSDEGSVNMMFEQHIPGSVFKTVVAAAAISEGLIKNNEEFNCSLNIRGELAERELGNLPIKESFSRSCNKTFAELAVRVQQDNPKLLEKYAEKLGLTGFSGWEGDVFYLKNFKQFTQATGRIFTTDESRKDQNYIGQTGIGQHEVRVSPLGIANMMATIARGGEKKTIRAATDIQYADGGVLFHFPEQKVKGDHISTSTAMNLQSLLRSVVTDDEGTGSFFQHLPYEVAGKSGTAETGIEKEGVQLHNKWFAGYFPFQHPQYALVVVNLEVPGEQGGINPLFADIVNMIYNENHIEDDDMRINTQE</sequence>
<evidence type="ECO:0000256" key="2">
    <source>
        <dbReference type="ARBA" id="ARBA00004752"/>
    </source>
</evidence>
<evidence type="ECO:0000256" key="3">
    <source>
        <dbReference type="ARBA" id="ARBA00007171"/>
    </source>
</evidence>
<keyword evidence="10" id="KW-1185">Reference proteome</keyword>
<dbReference type="Gene3D" id="3.90.1310.10">
    <property type="entry name" value="Penicillin-binding protein 2a (Domain 2)"/>
    <property type="match status" value="1"/>
</dbReference>
<comment type="subcellular location">
    <subcellularLocation>
        <location evidence="1">Membrane</location>
    </subcellularLocation>
</comment>
<dbReference type="Pfam" id="PF03717">
    <property type="entry name" value="PBP_dimer"/>
    <property type="match status" value="1"/>
</dbReference>
<dbReference type="EMBL" id="JAGYPJ010000001">
    <property type="protein sequence ID" value="MBS4199754.1"/>
    <property type="molecule type" value="Genomic_DNA"/>
</dbReference>
<dbReference type="InterPro" id="IPR012338">
    <property type="entry name" value="Beta-lactam/transpept-like"/>
</dbReference>
<evidence type="ECO:0000256" key="4">
    <source>
        <dbReference type="ARBA" id="ARBA00012448"/>
    </source>
</evidence>
<dbReference type="GO" id="GO:0009002">
    <property type="term" value="F:serine-type D-Ala-D-Ala carboxypeptidase activity"/>
    <property type="evidence" value="ECO:0007669"/>
    <property type="project" value="UniProtKB-EC"/>
</dbReference>
<dbReference type="EC" id="3.4.16.4" evidence="4"/>
<gene>
    <name evidence="9" type="ORF">KHA93_08800</name>
</gene>
<proteinExistence type="inferred from homology"/>
<comment type="pathway">
    <text evidence="2">Cell wall biogenesis; peptidoglycan biosynthesis.</text>
</comment>
<dbReference type="PANTHER" id="PTHR30627:SF24">
    <property type="entry name" value="PENICILLIN-BINDING PROTEIN 4B"/>
    <property type="match status" value="1"/>
</dbReference>
<dbReference type="SUPFAM" id="SSF56519">
    <property type="entry name" value="Penicillin binding protein dimerisation domain"/>
    <property type="match status" value="1"/>
</dbReference>
<comment type="catalytic activity">
    <reaction evidence="6">
        <text>Preferential cleavage: (Ac)2-L-Lys-D-Ala-|-D-Ala. Also transpeptidation of peptidyl-alanyl moieties that are N-acyl substituents of D-alanine.</text>
        <dbReference type="EC" id="3.4.16.4"/>
    </reaction>
</comment>
<feature type="domain" description="Penicillin-binding protein dimerisation" evidence="8">
    <location>
        <begin position="60"/>
        <end position="211"/>
    </location>
</feature>
<dbReference type="GO" id="GO:0005886">
    <property type="term" value="C:plasma membrane"/>
    <property type="evidence" value="ECO:0007669"/>
    <property type="project" value="TreeGrafter"/>
</dbReference>
<reference evidence="9 10" key="1">
    <citation type="submission" date="2021-05" db="EMBL/GenBank/DDBJ databases">
        <title>Novel Bacillus species.</title>
        <authorList>
            <person name="Liu G."/>
        </authorList>
    </citation>
    <scope>NUCLEOTIDE SEQUENCE [LARGE SCALE GENOMIC DNA]</scope>
    <source>
        <strain evidence="9 10">FJAT-49732</strain>
    </source>
</reference>
<comment type="caution">
    <text evidence="9">The sequence shown here is derived from an EMBL/GenBank/DDBJ whole genome shotgun (WGS) entry which is preliminary data.</text>
</comment>
<dbReference type="AlphaFoldDB" id="A0A942TPW3"/>
<evidence type="ECO:0000313" key="10">
    <source>
        <dbReference type="Proteomes" id="UP000682713"/>
    </source>
</evidence>
<comment type="similarity">
    <text evidence="3">Belongs to the transpeptidase family.</text>
</comment>
<protein>
    <recommendedName>
        <fullName evidence="4">serine-type D-Ala-D-Ala carboxypeptidase</fullName>
        <ecNumber evidence="4">3.4.16.4</ecNumber>
    </recommendedName>
</protein>
<evidence type="ECO:0000313" key="9">
    <source>
        <dbReference type="EMBL" id="MBS4199754.1"/>
    </source>
</evidence>
<dbReference type="Proteomes" id="UP000682713">
    <property type="component" value="Unassembled WGS sequence"/>
</dbReference>
<accession>A0A942TPW3</accession>
<dbReference type="InterPro" id="IPR036138">
    <property type="entry name" value="PBP_dimer_sf"/>
</dbReference>
<keyword evidence="5" id="KW-0472">Membrane</keyword>
<evidence type="ECO:0000256" key="5">
    <source>
        <dbReference type="ARBA" id="ARBA00023136"/>
    </source>
</evidence>
<evidence type="ECO:0000256" key="6">
    <source>
        <dbReference type="ARBA" id="ARBA00034000"/>
    </source>
</evidence>
<dbReference type="Gene3D" id="3.40.710.10">
    <property type="entry name" value="DD-peptidase/beta-lactamase superfamily"/>
    <property type="match status" value="1"/>
</dbReference>
<dbReference type="GO" id="GO:0008658">
    <property type="term" value="F:penicillin binding"/>
    <property type="evidence" value="ECO:0007669"/>
    <property type="project" value="InterPro"/>
</dbReference>
<dbReference type="InterPro" id="IPR005311">
    <property type="entry name" value="PBP_dimer"/>
</dbReference>
<dbReference type="GO" id="GO:0071555">
    <property type="term" value="P:cell wall organization"/>
    <property type="evidence" value="ECO:0007669"/>
    <property type="project" value="TreeGrafter"/>
</dbReference>
<name>A0A942TPW3_9BACI</name>
<dbReference type="GO" id="GO:0071972">
    <property type="term" value="F:peptidoglycan L,D-transpeptidase activity"/>
    <property type="evidence" value="ECO:0007669"/>
    <property type="project" value="TreeGrafter"/>
</dbReference>
<dbReference type="RefSeq" id="WP_213110400.1">
    <property type="nucleotide sequence ID" value="NZ_JAGYPJ010000001.1"/>
</dbReference>
<dbReference type="InterPro" id="IPR050515">
    <property type="entry name" value="Beta-lactam/transpept"/>
</dbReference>
<organism evidence="9 10">
    <name type="scientific">Lederbergia citrisecunda</name>
    <dbReference type="NCBI Taxonomy" id="2833583"/>
    <lineage>
        <taxon>Bacteria</taxon>
        <taxon>Bacillati</taxon>
        <taxon>Bacillota</taxon>
        <taxon>Bacilli</taxon>
        <taxon>Bacillales</taxon>
        <taxon>Bacillaceae</taxon>
        <taxon>Lederbergia</taxon>
    </lineage>
</organism>
<dbReference type="Pfam" id="PF00905">
    <property type="entry name" value="Transpeptidase"/>
    <property type="match status" value="1"/>
</dbReference>
<dbReference type="InterPro" id="IPR001460">
    <property type="entry name" value="PCN-bd_Tpept"/>
</dbReference>
<dbReference type="PANTHER" id="PTHR30627">
    <property type="entry name" value="PEPTIDOGLYCAN D,D-TRANSPEPTIDASE"/>
    <property type="match status" value="1"/>
</dbReference>
<evidence type="ECO:0000259" key="8">
    <source>
        <dbReference type="Pfam" id="PF03717"/>
    </source>
</evidence>
<feature type="domain" description="Penicillin-binding protein transpeptidase" evidence="7">
    <location>
        <begin position="256"/>
        <end position="566"/>
    </location>
</feature>
<evidence type="ECO:0000259" key="7">
    <source>
        <dbReference type="Pfam" id="PF00905"/>
    </source>
</evidence>
<evidence type="ECO:0000256" key="1">
    <source>
        <dbReference type="ARBA" id="ARBA00004370"/>
    </source>
</evidence>